<dbReference type="InterPro" id="IPR002403">
    <property type="entry name" value="Cyt_P450_E_grp-IV"/>
</dbReference>
<dbReference type="PANTHER" id="PTHR24305:SF166">
    <property type="entry name" value="CYTOCHROME P450 12A4, MITOCHONDRIAL-RELATED"/>
    <property type="match status" value="1"/>
</dbReference>
<accession>A0A5N6KXS5</accession>
<comment type="caution">
    <text evidence="6">The sequence shown here is derived from an EMBL/GenBank/DDBJ whole genome shotgun (WGS) entry which is preliminary data.</text>
</comment>
<keyword evidence="3 4" id="KW-0408">Iron</keyword>
<name>A0A5N6KXS5_9ROSI</name>
<protein>
    <recommendedName>
        <fullName evidence="8">Cytochrome P450</fullName>
    </recommendedName>
</protein>
<feature type="transmembrane region" description="Helical" evidence="5">
    <location>
        <begin position="272"/>
        <end position="294"/>
    </location>
</feature>
<reference evidence="6 7" key="1">
    <citation type="submission" date="2019-06" db="EMBL/GenBank/DDBJ databases">
        <title>A chromosomal-level reference genome of Carpinus fangiana (Coryloideae, Betulaceae).</title>
        <authorList>
            <person name="Yang X."/>
            <person name="Wang Z."/>
            <person name="Zhang L."/>
            <person name="Hao G."/>
            <person name="Liu J."/>
            <person name="Yang Y."/>
        </authorList>
    </citation>
    <scope>NUCLEOTIDE SEQUENCE [LARGE SCALE GENOMIC DNA]</scope>
    <source>
        <strain evidence="6">Cfa_2016G</strain>
        <tissue evidence="6">Leaf</tissue>
    </source>
</reference>
<dbReference type="SUPFAM" id="SSF48264">
    <property type="entry name" value="Cytochrome P450"/>
    <property type="match status" value="1"/>
</dbReference>
<keyword evidence="5" id="KW-0472">Membrane</keyword>
<dbReference type="PANTHER" id="PTHR24305">
    <property type="entry name" value="CYTOCHROME P450"/>
    <property type="match status" value="1"/>
</dbReference>
<evidence type="ECO:0000256" key="1">
    <source>
        <dbReference type="ARBA" id="ARBA00010617"/>
    </source>
</evidence>
<dbReference type="GO" id="GO:0005506">
    <property type="term" value="F:iron ion binding"/>
    <property type="evidence" value="ECO:0007669"/>
    <property type="project" value="InterPro"/>
</dbReference>
<dbReference type="PRINTS" id="PR00385">
    <property type="entry name" value="P450"/>
</dbReference>
<keyword evidence="5" id="KW-1133">Transmembrane helix</keyword>
<dbReference type="Proteomes" id="UP000327013">
    <property type="component" value="Unassembled WGS sequence"/>
</dbReference>
<evidence type="ECO:0000256" key="5">
    <source>
        <dbReference type="SAM" id="Phobius"/>
    </source>
</evidence>
<dbReference type="InterPro" id="IPR036396">
    <property type="entry name" value="Cyt_P450_sf"/>
</dbReference>
<comment type="similarity">
    <text evidence="1">Belongs to the cytochrome P450 family.</text>
</comment>
<dbReference type="Gene3D" id="1.10.630.10">
    <property type="entry name" value="Cytochrome P450"/>
    <property type="match status" value="1"/>
</dbReference>
<keyword evidence="7" id="KW-1185">Reference proteome</keyword>
<keyword evidence="2 4" id="KW-0479">Metal-binding</keyword>
<comment type="cofactor">
    <cofactor evidence="4">
        <name>heme</name>
        <dbReference type="ChEBI" id="CHEBI:30413"/>
    </cofactor>
</comment>
<organism evidence="6 7">
    <name type="scientific">Carpinus fangiana</name>
    <dbReference type="NCBI Taxonomy" id="176857"/>
    <lineage>
        <taxon>Eukaryota</taxon>
        <taxon>Viridiplantae</taxon>
        <taxon>Streptophyta</taxon>
        <taxon>Embryophyta</taxon>
        <taxon>Tracheophyta</taxon>
        <taxon>Spermatophyta</taxon>
        <taxon>Magnoliopsida</taxon>
        <taxon>eudicotyledons</taxon>
        <taxon>Gunneridae</taxon>
        <taxon>Pentapetalae</taxon>
        <taxon>rosids</taxon>
        <taxon>fabids</taxon>
        <taxon>Fagales</taxon>
        <taxon>Betulaceae</taxon>
        <taxon>Carpinus</taxon>
    </lineage>
</organism>
<dbReference type="Pfam" id="PF00067">
    <property type="entry name" value="p450"/>
    <property type="match status" value="1"/>
</dbReference>
<dbReference type="InterPro" id="IPR001128">
    <property type="entry name" value="Cyt_P450"/>
</dbReference>
<evidence type="ECO:0000313" key="7">
    <source>
        <dbReference type="Proteomes" id="UP000327013"/>
    </source>
</evidence>
<evidence type="ECO:0008006" key="8">
    <source>
        <dbReference type="Google" id="ProtNLM"/>
    </source>
</evidence>
<dbReference type="GO" id="GO:0020037">
    <property type="term" value="F:heme binding"/>
    <property type="evidence" value="ECO:0007669"/>
    <property type="project" value="InterPro"/>
</dbReference>
<evidence type="ECO:0000256" key="4">
    <source>
        <dbReference type="PIRSR" id="PIRSR602403-1"/>
    </source>
</evidence>
<dbReference type="GO" id="GO:0004497">
    <property type="term" value="F:monooxygenase activity"/>
    <property type="evidence" value="ECO:0007669"/>
    <property type="project" value="InterPro"/>
</dbReference>
<keyword evidence="5" id="KW-0812">Transmembrane</keyword>
<gene>
    <name evidence="6" type="ORF">FH972_024199</name>
</gene>
<dbReference type="AlphaFoldDB" id="A0A5N6KXS5"/>
<evidence type="ECO:0000313" key="6">
    <source>
        <dbReference type="EMBL" id="KAB8356621.1"/>
    </source>
</evidence>
<evidence type="ECO:0000256" key="3">
    <source>
        <dbReference type="ARBA" id="ARBA00023004"/>
    </source>
</evidence>
<evidence type="ECO:0000256" key="2">
    <source>
        <dbReference type="ARBA" id="ARBA00022723"/>
    </source>
</evidence>
<dbReference type="PRINTS" id="PR00465">
    <property type="entry name" value="EP450IV"/>
</dbReference>
<feature type="binding site" description="axial binding residue" evidence="4">
    <location>
        <position position="740"/>
    </location>
    <ligand>
        <name>heme</name>
        <dbReference type="ChEBI" id="CHEBI:30413"/>
    </ligand>
    <ligandPart>
        <name>Fe</name>
        <dbReference type="ChEBI" id="CHEBI:18248"/>
    </ligandPart>
</feature>
<feature type="transmembrane region" description="Helical" evidence="5">
    <location>
        <begin position="314"/>
        <end position="336"/>
    </location>
</feature>
<dbReference type="GO" id="GO:0016705">
    <property type="term" value="F:oxidoreductase activity, acting on paired donors, with incorporation or reduction of molecular oxygen"/>
    <property type="evidence" value="ECO:0007669"/>
    <property type="project" value="InterPro"/>
</dbReference>
<dbReference type="EMBL" id="VIBQ01000016">
    <property type="protein sequence ID" value="KAB8356621.1"/>
    <property type="molecule type" value="Genomic_DNA"/>
</dbReference>
<proteinExistence type="inferred from homology"/>
<keyword evidence="4" id="KW-0349">Heme</keyword>
<dbReference type="OrthoDB" id="548633at2759"/>
<sequence>MTALRPNGLPPGIEFDLSSTDPKARVQAFLDAYDEPNYGKDGKLIPVRITCYCSSSSSSSSWFYPFVTTYHGRSTTSFPISDHTPCNAHHQETIPSSIFQSLPTPHPNQQKVSTCKLTTPTPVLRRSRNAPCPRRPLRRRAQPLHRRPCNRHFQPHRQAGTLLAHRQSARRRGGAHLRHGHVHGHCAGGETCCAGDGGRRRQACVLDVQWGFAESGCKLLEAGEGSVLIEMTVVATVEGVIKRESDGVVLCTARHDKVNVDPEARVNKLMELTYALGSALAPVPILAVAFYVLSLLIDPGHESYGLTPLGSLKWALVVATAYGVVLNKILDLRVLLPVTDVPRGKSALKWAKQHPNEDAVRIRVGGLSTVLVPLSQAAFRDILTTHQNDFIKPLSGSNYLSRLLGYGLILSEGSVHTRQRKQLTSSFRIQNIRALHELMLTKTDLLISKMENDVKETGKCEVSTWASKVTLDIIGTTLMSKDFDSLNVAYQPVNDAFTKLTSASPGQTFHFALGLLLPKAVVASIPSATNKMLRINNKIVRGTCESSLSKLYASKSEIKSETDTDILDSIVKDPLASRTEIIDQMITFLGAGHETTATSIAWATHLLTLPENKHYQESLREEITSNCGCTSSPTALESLPWLNAICEETLRLFPPVTSTARKTIRDTVIAGTRVPKNTMLVLFPWAMNRNPRYWGGQDAERFKPERWIDTLPDGRLRSNKHGGAESNFCEMTFLHGNRSCIGKDFAKAELRCILARLFETFEVSRLPGDDGSVNPVGSITIKPEGGLFVTLQRLKV</sequence>
<dbReference type="InterPro" id="IPR050121">
    <property type="entry name" value="Cytochrome_P450_monoxygenase"/>
</dbReference>